<keyword evidence="1" id="KW-0732">Signal</keyword>
<dbReference type="EMBL" id="VUJU01007411">
    <property type="protein sequence ID" value="KAF0745867.1"/>
    <property type="molecule type" value="Genomic_DNA"/>
</dbReference>
<keyword evidence="3" id="KW-1185">Reference proteome</keyword>
<name>A0A6G0XZ06_APHCR</name>
<organism evidence="2 3">
    <name type="scientific">Aphis craccivora</name>
    <name type="common">Cowpea aphid</name>
    <dbReference type="NCBI Taxonomy" id="307492"/>
    <lineage>
        <taxon>Eukaryota</taxon>
        <taxon>Metazoa</taxon>
        <taxon>Ecdysozoa</taxon>
        <taxon>Arthropoda</taxon>
        <taxon>Hexapoda</taxon>
        <taxon>Insecta</taxon>
        <taxon>Pterygota</taxon>
        <taxon>Neoptera</taxon>
        <taxon>Paraneoptera</taxon>
        <taxon>Hemiptera</taxon>
        <taxon>Sternorrhyncha</taxon>
        <taxon>Aphidomorpha</taxon>
        <taxon>Aphidoidea</taxon>
        <taxon>Aphididae</taxon>
        <taxon>Aphidini</taxon>
        <taxon>Aphis</taxon>
        <taxon>Aphis</taxon>
    </lineage>
</organism>
<dbReference type="OrthoDB" id="6603665at2759"/>
<comment type="caution">
    <text evidence="2">The sequence shown here is derived from an EMBL/GenBank/DDBJ whole genome shotgun (WGS) entry which is preliminary data.</text>
</comment>
<feature type="chain" id="PRO_5026054406" evidence="1">
    <location>
        <begin position="25"/>
        <end position="222"/>
    </location>
</feature>
<reference evidence="2 3" key="1">
    <citation type="submission" date="2019-08" db="EMBL/GenBank/DDBJ databases">
        <title>Whole genome of Aphis craccivora.</title>
        <authorList>
            <person name="Voronova N.V."/>
            <person name="Shulinski R.S."/>
            <person name="Bandarenka Y.V."/>
            <person name="Zhorov D.G."/>
            <person name="Warner D."/>
        </authorList>
    </citation>
    <scope>NUCLEOTIDE SEQUENCE [LARGE SCALE GENOMIC DNA]</scope>
    <source>
        <strain evidence="2">180601</strain>
        <tissue evidence="2">Whole Body</tissue>
    </source>
</reference>
<proteinExistence type="predicted"/>
<evidence type="ECO:0000313" key="3">
    <source>
        <dbReference type="Proteomes" id="UP000478052"/>
    </source>
</evidence>
<feature type="non-terminal residue" evidence="2">
    <location>
        <position position="222"/>
    </location>
</feature>
<evidence type="ECO:0000256" key="1">
    <source>
        <dbReference type="SAM" id="SignalP"/>
    </source>
</evidence>
<gene>
    <name evidence="2" type="ORF">FWK35_00037076</name>
</gene>
<dbReference type="AlphaFoldDB" id="A0A6G0XZ06"/>
<sequence length="222" mass="25267">MGRYQLYVAVMAISSLVVIQKASCADGSNAYPTTEQYDESKDESEMEHHQCDEYKSKIWNKAFSNPAAMQLVDVMFETAKELGTNDVCSDTLRVLSNFIDVMATNQNSHYSVGMMGKMLAFIARELDTTSDKFRDTKEVFERIAKSANIRDYIRNTVSRVVDLLKFPEMRNRLARVFKAFEGLIKPSKDQKMIKQRINGLVNAPAKIAMGTMNKVGNFFQHF</sequence>
<feature type="signal peptide" evidence="1">
    <location>
        <begin position="1"/>
        <end position="24"/>
    </location>
</feature>
<dbReference type="Proteomes" id="UP000478052">
    <property type="component" value="Unassembled WGS sequence"/>
</dbReference>
<accession>A0A6G0XZ06</accession>
<protein>
    <submittedName>
        <fullName evidence="2">Acid trehalase</fullName>
    </submittedName>
</protein>
<evidence type="ECO:0000313" key="2">
    <source>
        <dbReference type="EMBL" id="KAF0745867.1"/>
    </source>
</evidence>